<feature type="compositionally biased region" description="Basic and acidic residues" evidence="1">
    <location>
        <begin position="129"/>
        <end position="139"/>
    </location>
</feature>
<protein>
    <submittedName>
        <fullName evidence="2">Uncharacterized protein</fullName>
    </submittedName>
</protein>
<dbReference type="AlphaFoldDB" id="A0A1A8I051"/>
<dbReference type="EMBL" id="HAED01004215">
    <property type="protein sequence ID" value="SBQ90245.1"/>
    <property type="molecule type" value="Transcribed_RNA"/>
</dbReference>
<reference evidence="2" key="1">
    <citation type="submission" date="2016-05" db="EMBL/GenBank/DDBJ databases">
        <authorList>
            <person name="Lavstsen T."/>
            <person name="Jespersen J.S."/>
        </authorList>
    </citation>
    <scope>NUCLEOTIDE SEQUENCE</scope>
    <source>
        <tissue evidence="2">Brain</tissue>
    </source>
</reference>
<name>A0A1A8I051_NOTKU</name>
<feature type="region of interest" description="Disordered" evidence="1">
    <location>
        <begin position="1"/>
        <end position="58"/>
    </location>
</feature>
<evidence type="ECO:0000256" key="1">
    <source>
        <dbReference type="SAM" id="MobiDB-lite"/>
    </source>
</evidence>
<proteinExistence type="predicted"/>
<organism evidence="2">
    <name type="scientific">Nothobranchius kuhntae</name>
    <name type="common">Beira killifish</name>
    <dbReference type="NCBI Taxonomy" id="321403"/>
    <lineage>
        <taxon>Eukaryota</taxon>
        <taxon>Metazoa</taxon>
        <taxon>Chordata</taxon>
        <taxon>Craniata</taxon>
        <taxon>Vertebrata</taxon>
        <taxon>Euteleostomi</taxon>
        <taxon>Actinopterygii</taxon>
        <taxon>Neopterygii</taxon>
        <taxon>Teleostei</taxon>
        <taxon>Neoteleostei</taxon>
        <taxon>Acanthomorphata</taxon>
        <taxon>Ovalentaria</taxon>
        <taxon>Atherinomorphae</taxon>
        <taxon>Cyprinodontiformes</taxon>
        <taxon>Nothobranchiidae</taxon>
        <taxon>Nothobranchius</taxon>
    </lineage>
</organism>
<evidence type="ECO:0000313" key="2">
    <source>
        <dbReference type="EMBL" id="SBQ90245.1"/>
    </source>
</evidence>
<accession>A0A1A8I051</accession>
<reference evidence="2" key="2">
    <citation type="submission" date="2016-06" db="EMBL/GenBank/DDBJ databases">
        <title>The genome of a short-lived fish provides insights into sex chromosome evolution and the genetic control of aging.</title>
        <authorList>
            <person name="Reichwald K."/>
            <person name="Felder M."/>
            <person name="Petzold A."/>
            <person name="Koch P."/>
            <person name="Groth M."/>
            <person name="Platzer M."/>
        </authorList>
    </citation>
    <scope>NUCLEOTIDE SEQUENCE</scope>
    <source>
        <tissue evidence="2">Brain</tissue>
    </source>
</reference>
<sequence>DGAAFPVELHQEEAAREDQDNNSGDEDSLDGKEAVAVLSEADENSENERCPGQEGDETKYDYLCSIDEKDLKSLSYSLDGVETNVPTPSRLRSSHDTVEQVDLSWRLATDIQHGEQLLQRLQMVQLRHDDIPNDPHGIEDAGVGGVSSRSEGE</sequence>
<feature type="non-terminal residue" evidence="2">
    <location>
        <position position="153"/>
    </location>
</feature>
<gene>
    <name evidence="2" type="primary">OLA.21526</name>
</gene>
<feature type="region of interest" description="Disordered" evidence="1">
    <location>
        <begin position="129"/>
        <end position="153"/>
    </location>
</feature>
<feature type="compositionally biased region" description="Basic and acidic residues" evidence="1">
    <location>
        <begin position="9"/>
        <end position="19"/>
    </location>
</feature>
<feature type="compositionally biased region" description="Basic and acidic residues" evidence="1">
    <location>
        <begin position="46"/>
        <end position="58"/>
    </location>
</feature>
<feature type="non-terminal residue" evidence="2">
    <location>
        <position position="1"/>
    </location>
</feature>